<sequence>MNQSQPLIPQPLVAQPLIPQPLVPQPLIPQPLIPQPLIPQTADIPVNSSFDNLSAEQKYENLTKGTADLFNTRTQETQETENRSILQFSTDIFSGSSFH</sequence>
<keyword evidence="2" id="KW-1185">Reference proteome</keyword>
<reference evidence="1" key="1">
    <citation type="submission" date="2021-06" db="EMBL/GenBank/DDBJ databases">
        <authorList>
            <person name="Kallberg Y."/>
            <person name="Tangrot J."/>
            <person name="Rosling A."/>
        </authorList>
    </citation>
    <scope>NUCLEOTIDE SEQUENCE</scope>
    <source>
        <strain evidence="1">MA453B</strain>
    </source>
</reference>
<comment type="caution">
    <text evidence="1">The sequence shown here is derived from an EMBL/GenBank/DDBJ whole genome shotgun (WGS) entry which is preliminary data.</text>
</comment>
<dbReference type="EMBL" id="CAJVPY010013095">
    <property type="protein sequence ID" value="CAG8738496.1"/>
    <property type="molecule type" value="Genomic_DNA"/>
</dbReference>
<dbReference type="AlphaFoldDB" id="A0A9N9IL11"/>
<protein>
    <submittedName>
        <fullName evidence="1">1706_t:CDS:1</fullName>
    </submittedName>
</protein>
<organism evidence="1 2">
    <name type="scientific">Dentiscutata erythropus</name>
    <dbReference type="NCBI Taxonomy" id="1348616"/>
    <lineage>
        <taxon>Eukaryota</taxon>
        <taxon>Fungi</taxon>
        <taxon>Fungi incertae sedis</taxon>
        <taxon>Mucoromycota</taxon>
        <taxon>Glomeromycotina</taxon>
        <taxon>Glomeromycetes</taxon>
        <taxon>Diversisporales</taxon>
        <taxon>Gigasporaceae</taxon>
        <taxon>Dentiscutata</taxon>
    </lineage>
</organism>
<gene>
    <name evidence="1" type="ORF">DERYTH_LOCUS15784</name>
</gene>
<proteinExistence type="predicted"/>
<dbReference type="Proteomes" id="UP000789405">
    <property type="component" value="Unassembled WGS sequence"/>
</dbReference>
<name>A0A9N9IL11_9GLOM</name>
<accession>A0A9N9IL11</accession>
<evidence type="ECO:0000313" key="2">
    <source>
        <dbReference type="Proteomes" id="UP000789405"/>
    </source>
</evidence>
<evidence type="ECO:0000313" key="1">
    <source>
        <dbReference type="EMBL" id="CAG8738496.1"/>
    </source>
</evidence>